<dbReference type="EMBL" id="SPHZ02000005">
    <property type="protein sequence ID" value="KAF0920071.1"/>
    <property type="molecule type" value="Genomic_DNA"/>
</dbReference>
<dbReference type="AlphaFoldDB" id="A0A6G1E5Y1"/>
<comment type="caution">
    <text evidence="1">The sequence shown here is derived from an EMBL/GenBank/DDBJ whole genome shotgun (WGS) entry which is preliminary data.</text>
</comment>
<organism evidence="1 2">
    <name type="scientific">Oryza meyeriana var. granulata</name>
    <dbReference type="NCBI Taxonomy" id="110450"/>
    <lineage>
        <taxon>Eukaryota</taxon>
        <taxon>Viridiplantae</taxon>
        <taxon>Streptophyta</taxon>
        <taxon>Embryophyta</taxon>
        <taxon>Tracheophyta</taxon>
        <taxon>Spermatophyta</taxon>
        <taxon>Magnoliopsida</taxon>
        <taxon>Liliopsida</taxon>
        <taxon>Poales</taxon>
        <taxon>Poaceae</taxon>
        <taxon>BOP clade</taxon>
        <taxon>Oryzoideae</taxon>
        <taxon>Oryzeae</taxon>
        <taxon>Oryzinae</taxon>
        <taxon>Oryza</taxon>
        <taxon>Oryza meyeriana</taxon>
    </lineage>
</organism>
<name>A0A6G1E5Y1_9ORYZ</name>
<dbReference type="Proteomes" id="UP000479710">
    <property type="component" value="Unassembled WGS sequence"/>
</dbReference>
<proteinExistence type="predicted"/>
<sequence length="115" mass="12073">MDVAAMSSRVGLDGCSGHATTVGGLGCFNCQWWGTRDERNEMSRSTLDGCSEGVPVGRCGRLGGAGKERGQVEAERRLGRGHAKDRDEGEVVTFIAVSRIAIVADSAPVFSSSVL</sequence>
<keyword evidence="2" id="KW-1185">Reference proteome</keyword>
<gene>
    <name evidence="1" type="ORF">E2562_033322</name>
</gene>
<protein>
    <submittedName>
        <fullName evidence="1">Uncharacterized protein</fullName>
    </submittedName>
</protein>
<accession>A0A6G1E5Y1</accession>
<evidence type="ECO:0000313" key="1">
    <source>
        <dbReference type="EMBL" id="KAF0920071.1"/>
    </source>
</evidence>
<evidence type="ECO:0000313" key="2">
    <source>
        <dbReference type="Proteomes" id="UP000479710"/>
    </source>
</evidence>
<reference evidence="1 2" key="1">
    <citation type="submission" date="2019-11" db="EMBL/GenBank/DDBJ databases">
        <title>Whole genome sequence of Oryza granulata.</title>
        <authorList>
            <person name="Li W."/>
        </authorList>
    </citation>
    <scope>NUCLEOTIDE SEQUENCE [LARGE SCALE GENOMIC DNA]</scope>
    <source>
        <strain evidence="2">cv. Menghai</strain>
        <tissue evidence="1">Leaf</tissue>
    </source>
</reference>